<proteinExistence type="predicted"/>
<dbReference type="KEGG" id="hnv:DDQ68_00310"/>
<sequence length="345" mass="37371">MFTLTCLLTIGSLPPLNFVHEISIESAWAKFTDTATITLPRKLKVAGGQPLPDLIGVGDAVTIQYGYDGTLRTEFTGYVSELKPGTPFQVKCEDQMWALKRQALPSKSWRTVSLLELLTYIRDQAGLAFAIRELGALTVGKYLINQATGAQVFDDLKKRFGLNCFFRAGVLVAGQPYDEARATRFNYGFRQNIIDSDLAYTNAADVALHFRATSTQPNGQKIQVDASGVVKTKKVKGDATALVTALSGGLKKGELRTLIGPPGLNAAQLLAWVQQEAARLRFDGYRGGLSAFGVPACEHGDIAVLSDPDYPERAGAYFIDSVTKTFGVNGSRRALKLGPKFSPKA</sequence>
<organism evidence="1 2">
    <name type="scientific">Hymenobacter nivis</name>
    <dbReference type="NCBI Taxonomy" id="1850093"/>
    <lineage>
        <taxon>Bacteria</taxon>
        <taxon>Pseudomonadati</taxon>
        <taxon>Bacteroidota</taxon>
        <taxon>Cytophagia</taxon>
        <taxon>Cytophagales</taxon>
        <taxon>Hymenobacteraceae</taxon>
        <taxon>Hymenobacter</taxon>
    </lineage>
</organism>
<protein>
    <recommendedName>
        <fullName evidence="3">Phage late control D family protein</fullName>
    </recommendedName>
</protein>
<dbReference type="OrthoDB" id="1065075at2"/>
<evidence type="ECO:0000313" key="2">
    <source>
        <dbReference type="Proteomes" id="UP000245999"/>
    </source>
</evidence>
<keyword evidence="2" id="KW-1185">Reference proteome</keyword>
<dbReference type="Proteomes" id="UP000245999">
    <property type="component" value="Chromosome"/>
</dbReference>
<reference evidence="2" key="1">
    <citation type="submission" date="2018-04" db="EMBL/GenBank/DDBJ databases">
        <title>Complete genome of Antarctic heterotrophic bacterium Hymenobacter nivis.</title>
        <authorList>
            <person name="Terashima M."/>
        </authorList>
    </citation>
    <scope>NUCLEOTIDE SEQUENCE [LARGE SCALE GENOMIC DNA]</scope>
    <source>
        <strain evidence="2">NBRC 111535</strain>
    </source>
</reference>
<evidence type="ECO:0008006" key="3">
    <source>
        <dbReference type="Google" id="ProtNLM"/>
    </source>
</evidence>
<dbReference type="RefSeq" id="WP_109651767.1">
    <property type="nucleotide sequence ID" value="NZ_CP029145.1"/>
</dbReference>
<dbReference type="AlphaFoldDB" id="A0A2Z3GD56"/>
<name>A0A2Z3GD56_9BACT</name>
<dbReference type="EMBL" id="CP029145">
    <property type="protein sequence ID" value="AWM31363.1"/>
    <property type="molecule type" value="Genomic_DNA"/>
</dbReference>
<evidence type="ECO:0000313" key="1">
    <source>
        <dbReference type="EMBL" id="AWM31363.1"/>
    </source>
</evidence>
<gene>
    <name evidence="1" type="ORF">DDQ68_00310</name>
</gene>
<accession>A0A2Z3GD56</accession>